<dbReference type="Gene3D" id="3.40.50.10680">
    <property type="entry name" value="CofD-like domains"/>
    <property type="match status" value="1"/>
</dbReference>
<dbReference type="InterPro" id="IPR038136">
    <property type="entry name" value="CofD-like_dom_sf"/>
</dbReference>
<dbReference type="NCBIfam" id="TIGR01819">
    <property type="entry name" value="F420_cofD"/>
    <property type="match status" value="1"/>
</dbReference>
<evidence type="ECO:0000256" key="1">
    <source>
        <dbReference type="ARBA" id="ARBA00022679"/>
    </source>
</evidence>
<dbReference type="HAMAP" id="MF_01257">
    <property type="entry name" value="CofD"/>
    <property type="match status" value="1"/>
</dbReference>
<keyword evidence="1" id="KW-0808">Transferase</keyword>
<dbReference type="InterPro" id="IPR002882">
    <property type="entry name" value="CofD"/>
</dbReference>
<gene>
    <name evidence="3" type="ORF">AKJ65_01115</name>
</gene>
<dbReference type="PANTHER" id="PTHR43007">
    <property type="entry name" value="2-PHOSPHO-L-LACTATE TRANSFERASE"/>
    <property type="match status" value="1"/>
</dbReference>
<evidence type="ECO:0000256" key="2">
    <source>
        <dbReference type="ARBA" id="ARBA00022842"/>
    </source>
</evidence>
<proteinExistence type="inferred from homology"/>
<dbReference type="EMBL" id="LHXO01000009">
    <property type="protein sequence ID" value="KXA95665.1"/>
    <property type="molecule type" value="Genomic_DNA"/>
</dbReference>
<sequence>MLTLISGGTGTPKLLQGLAEVVPQKDLSIVVNTGEDVEVTGLRVSPDLDTVVYTLAGIIDDENWYGIKGESFTTHEMLRTLGHSELLRIGDRDRGVMLYRTMRMREGASLSQVTKEICRELRVEADVMPMSDDRITTRVDTEKGEMSFHRFWVARRAKDRVREVKFLNSEKASPAPGVVEALDESEFIIIGPSNPITSLGPVLAVEGIRSALVRNRSGVLAVSPVIGNAPVSGPTGVLMEGLGYEVNPVSVAEIYQDFVSMFFLHEKDRNFSSEIENLEMDVFLEDILMPDLSSRIKLAQRILRTLGYE</sequence>
<dbReference type="PATRIC" id="fig|1698264.3.peg.1870"/>
<protein>
    <recommendedName>
        <fullName evidence="5">2-phospho-L-lactate transferase</fullName>
    </recommendedName>
</protein>
<dbReference type="GO" id="GO:0043743">
    <property type="term" value="F:LPPG:FO 2-phospho-L-lactate transferase activity"/>
    <property type="evidence" value="ECO:0007669"/>
    <property type="project" value="InterPro"/>
</dbReference>
<dbReference type="Gene3D" id="1.10.8.240">
    <property type="entry name" value="CofD-like domain"/>
    <property type="match status" value="1"/>
</dbReference>
<dbReference type="SUPFAM" id="SSF142338">
    <property type="entry name" value="CofD-like"/>
    <property type="match status" value="1"/>
</dbReference>
<accession>A0A133UN80</accession>
<reference evidence="3 4" key="1">
    <citation type="journal article" date="2016" name="Sci. Rep.">
        <title>Metabolic traits of an uncultured archaeal lineage -MSBL1- from brine pools of the Red Sea.</title>
        <authorList>
            <person name="Mwirichia R."/>
            <person name="Alam I."/>
            <person name="Rashid M."/>
            <person name="Vinu M."/>
            <person name="Ba-Alawi W."/>
            <person name="Anthony Kamau A."/>
            <person name="Kamanda Ngugi D."/>
            <person name="Goker M."/>
            <person name="Klenk H.P."/>
            <person name="Bajic V."/>
            <person name="Stingl U."/>
        </authorList>
    </citation>
    <scope>NUCLEOTIDE SEQUENCE [LARGE SCALE GENOMIC DNA]</scope>
    <source>
        <strain evidence="3">SCGC-AAA259E19</strain>
    </source>
</reference>
<keyword evidence="4" id="KW-1185">Reference proteome</keyword>
<dbReference type="InterPro" id="IPR010115">
    <property type="entry name" value="FbiA/CofD"/>
</dbReference>
<dbReference type="CDD" id="cd07186">
    <property type="entry name" value="CofD_like"/>
    <property type="match status" value="1"/>
</dbReference>
<dbReference type="Proteomes" id="UP000070284">
    <property type="component" value="Unassembled WGS sequence"/>
</dbReference>
<keyword evidence="2" id="KW-0460">Magnesium</keyword>
<dbReference type="AlphaFoldDB" id="A0A133UN80"/>
<comment type="caution">
    <text evidence="3">The sequence shown here is derived from an EMBL/GenBank/DDBJ whole genome shotgun (WGS) entry which is preliminary data.</text>
</comment>
<dbReference type="Pfam" id="PF01933">
    <property type="entry name" value="CofD"/>
    <property type="match status" value="1"/>
</dbReference>
<organism evidence="3 4">
    <name type="scientific">candidate division MSBL1 archaeon SCGC-AAA259E19</name>
    <dbReference type="NCBI Taxonomy" id="1698264"/>
    <lineage>
        <taxon>Archaea</taxon>
        <taxon>Methanobacteriati</taxon>
        <taxon>Methanobacteriota</taxon>
        <taxon>candidate division MSBL1</taxon>
    </lineage>
</organism>
<evidence type="ECO:0008006" key="5">
    <source>
        <dbReference type="Google" id="ProtNLM"/>
    </source>
</evidence>
<evidence type="ECO:0000313" key="3">
    <source>
        <dbReference type="EMBL" id="KXA95665.1"/>
    </source>
</evidence>
<dbReference type="GO" id="GO:0000287">
    <property type="term" value="F:magnesium ion binding"/>
    <property type="evidence" value="ECO:0007669"/>
    <property type="project" value="InterPro"/>
</dbReference>
<name>A0A133UN80_9EURY</name>
<dbReference type="PANTHER" id="PTHR43007:SF1">
    <property type="entry name" value="2-PHOSPHO-L-LACTATE TRANSFERASE"/>
    <property type="match status" value="1"/>
</dbReference>
<evidence type="ECO:0000313" key="4">
    <source>
        <dbReference type="Proteomes" id="UP000070284"/>
    </source>
</evidence>